<name>M0QKJ9_9ACTN</name>
<keyword evidence="1" id="KW-0812">Transmembrane</keyword>
<keyword evidence="3" id="KW-1185">Reference proteome</keyword>
<dbReference type="STRING" id="1223545.GS4_11_02110"/>
<evidence type="ECO:0000313" key="3">
    <source>
        <dbReference type="Proteomes" id="UP000011666"/>
    </source>
</evidence>
<keyword evidence="1" id="KW-0472">Membrane</keyword>
<sequence length="215" mass="22597">MRSPIRSALLVLAAAGFVLYPLLRGFGPETGLAGAEHFASVTWVVAHLAAMVGFVTIALVLRGDAWTPRDGGGGAGRRTTELLAWLSASALLPYYGAEAFGLNAMGKWVEAGGTPSAVDIADDFRFAPTPLVVFAVGWILLGWAAVRLVLDHRTGARLERWGVGITSAMLVLFLPQFFAPGPVRIAHGVVLGLGLMMWAVSTAATADTRPTRSAS</sequence>
<keyword evidence="1" id="KW-1133">Transmembrane helix</keyword>
<feature type="transmembrane region" description="Helical" evidence="1">
    <location>
        <begin position="82"/>
        <end position="106"/>
    </location>
</feature>
<gene>
    <name evidence="2" type="ORF">GS4_11_02110</name>
</gene>
<dbReference type="AlphaFoldDB" id="M0QKJ9"/>
<feature type="transmembrane region" description="Helical" evidence="1">
    <location>
        <begin position="161"/>
        <end position="179"/>
    </location>
</feature>
<dbReference type="RefSeq" id="WP_007619648.1">
    <property type="nucleotide sequence ID" value="NZ_BANX01000011.1"/>
</dbReference>
<evidence type="ECO:0000256" key="1">
    <source>
        <dbReference type="SAM" id="Phobius"/>
    </source>
</evidence>
<accession>M0QKJ9</accession>
<feature type="transmembrane region" description="Helical" evidence="1">
    <location>
        <begin position="126"/>
        <end position="149"/>
    </location>
</feature>
<feature type="transmembrane region" description="Helical" evidence="1">
    <location>
        <begin position="40"/>
        <end position="61"/>
    </location>
</feature>
<dbReference type="OrthoDB" id="8224664at2"/>
<protein>
    <submittedName>
        <fullName evidence="2">Uncharacterized protein</fullName>
    </submittedName>
</protein>
<dbReference type="Proteomes" id="UP000011666">
    <property type="component" value="Unassembled WGS sequence"/>
</dbReference>
<dbReference type="eggNOG" id="ENOG5032VNG">
    <property type="taxonomic scope" value="Bacteria"/>
</dbReference>
<reference evidence="2 3" key="1">
    <citation type="submission" date="2013-01" db="EMBL/GenBank/DDBJ databases">
        <title>Whole genome shotgun sequence of Gordonia soli NBRC 108243.</title>
        <authorList>
            <person name="Isaki-Nakamura S."/>
            <person name="Hosoyama A."/>
            <person name="Tsuchikane K."/>
            <person name="Ando Y."/>
            <person name="Baba S."/>
            <person name="Ohji S."/>
            <person name="Hamada M."/>
            <person name="Tamura T."/>
            <person name="Yamazoe A."/>
            <person name="Yamazaki S."/>
            <person name="Fujita N."/>
        </authorList>
    </citation>
    <scope>NUCLEOTIDE SEQUENCE [LARGE SCALE GENOMIC DNA]</scope>
    <source>
        <strain evidence="2 3">NBRC 108243</strain>
    </source>
</reference>
<dbReference type="EMBL" id="BANX01000011">
    <property type="protein sequence ID" value="GAC67942.1"/>
    <property type="molecule type" value="Genomic_DNA"/>
</dbReference>
<organism evidence="2 3">
    <name type="scientific">Gordonia soli NBRC 108243</name>
    <dbReference type="NCBI Taxonomy" id="1223545"/>
    <lineage>
        <taxon>Bacteria</taxon>
        <taxon>Bacillati</taxon>
        <taxon>Actinomycetota</taxon>
        <taxon>Actinomycetes</taxon>
        <taxon>Mycobacteriales</taxon>
        <taxon>Gordoniaceae</taxon>
        <taxon>Gordonia</taxon>
    </lineage>
</organism>
<comment type="caution">
    <text evidence="2">The sequence shown here is derived from an EMBL/GenBank/DDBJ whole genome shotgun (WGS) entry which is preliminary data.</text>
</comment>
<evidence type="ECO:0000313" key="2">
    <source>
        <dbReference type="EMBL" id="GAC67942.1"/>
    </source>
</evidence>
<feature type="transmembrane region" description="Helical" evidence="1">
    <location>
        <begin position="185"/>
        <end position="206"/>
    </location>
</feature>
<proteinExistence type="predicted"/>